<evidence type="ECO:0000313" key="2">
    <source>
        <dbReference type="Proteomes" id="UP001562354"/>
    </source>
</evidence>
<evidence type="ECO:0000313" key="1">
    <source>
        <dbReference type="EMBL" id="KAL1306349.1"/>
    </source>
</evidence>
<dbReference type="RefSeq" id="XP_069202622.1">
    <property type="nucleotide sequence ID" value="XM_069348598.1"/>
</dbReference>
<gene>
    <name evidence="1" type="ORF">AAFC00_005064</name>
</gene>
<accession>A0ABR3PK20</accession>
<protein>
    <submittedName>
        <fullName evidence="1">Uncharacterized protein</fullName>
    </submittedName>
</protein>
<sequence length="173" mass="18901">MTHSTHASHHAPLGIEELWNLTAANLLVLHDHSSLFTSTDDPASSPPQQPWMRMAMIKNPSAANGYQAILVERGRLVCETGICSTPYEAAIAMLDHTSVEVGQALMHSRAGLREGRPQHETVLRLRREPSRDGAMTVDSVCTASTVEVRHKPFGQSRGCFLVGEESDGYSIRG</sequence>
<organism evidence="1 2">
    <name type="scientific">Neodothiora populina</name>
    <dbReference type="NCBI Taxonomy" id="2781224"/>
    <lineage>
        <taxon>Eukaryota</taxon>
        <taxon>Fungi</taxon>
        <taxon>Dikarya</taxon>
        <taxon>Ascomycota</taxon>
        <taxon>Pezizomycotina</taxon>
        <taxon>Dothideomycetes</taxon>
        <taxon>Dothideomycetidae</taxon>
        <taxon>Dothideales</taxon>
        <taxon>Dothioraceae</taxon>
        <taxon>Neodothiora</taxon>
    </lineage>
</organism>
<reference evidence="1 2" key="1">
    <citation type="submission" date="2024-07" db="EMBL/GenBank/DDBJ databases">
        <title>Draft sequence of the Neodothiora populina.</title>
        <authorList>
            <person name="Drown D.D."/>
            <person name="Schuette U.S."/>
            <person name="Buechlein A.B."/>
            <person name="Rusch D.R."/>
            <person name="Winton L.W."/>
            <person name="Adams G.A."/>
        </authorList>
    </citation>
    <scope>NUCLEOTIDE SEQUENCE [LARGE SCALE GENOMIC DNA]</scope>
    <source>
        <strain evidence="1 2">CPC 39397</strain>
    </source>
</reference>
<dbReference type="GeneID" id="95978764"/>
<proteinExistence type="predicted"/>
<dbReference type="EMBL" id="JBFMKM010000004">
    <property type="protein sequence ID" value="KAL1306349.1"/>
    <property type="molecule type" value="Genomic_DNA"/>
</dbReference>
<keyword evidence="2" id="KW-1185">Reference proteome</keyword>
<comment type="caution">
    <text evidence="1">The sequence shown here is derived from an EMBL/GenBank/DDBJ whole genome shotgun (WGS) entry which is preliminary data.</text>
</comment>
<dbReference type="Proteomes" id="UP001562354">
    <property type="component" value="Unassembled WGS sequence"/>
</dbReference>
<name>A0ABR3PK20_9PEZI</name>